<dbReference type="HOGENOM" id="CLU_2197516_0_0_1"/>
<dbReference type="AlphaFoldDB" id="F4RB17"/>
<evidence type="ECO:0000313" key="2">
    <source>
        <dbReference type="Proteomes" id="UP000001072"/>
    </source>
</evidence>
<accession>F4RB17</accession>
<dbReference type="RefSeq" id="XP_007406642.1">
    <property type="nucleotide sequence ID" value="XM_007406580.1"/>
</dbReference>
<dbReference type="GeneID" id="18921988"/>
<dbReference type="InParanoid" id="F4RB17"/>
<dbReference type="Proteomes" id="UP000001072">
    <property type="component" value="Unassembled WGS sequence"/>
</dbReference>
<protein>
    <submittedName>
        <fullName evidence="1">Uncharacterized protein</fullName>
    </submittedName>
</protein>
<proteinExistence type="predicted"/>
<dbReference type="VEuPathDB" id="FungiDB:MELLADRAFT_103482"/>
<sequence length="108" mass="12381">MENYPRTSQILLFMSVSPDGTTLHMDADVLQQLFIIRDRFRDGVEGNVRLYHDNGRMYCVHLYGQYAFQIVNMADGLPYCVYTTLRINPSESKGHGNCPSVLLFPSPY</sequence>
<name>F4RB17_MELLP</name>
<dbReference type="KEGG" id="mlr:MELLADRAFT_103482"/>
<organism evidence="2">
    <name type="scientific">Melampsora larici-populina (strain 98AG31 / pathotype 3-4-7)</name>
    <name type="common">Poplar leaf rust fungus</name>
    <dbReference type="NCBI Taxonomy" id="747676"/>
    <lineage>
        <taxon>Eukaryota</taxon>
        <taxon>Fungi</taxon>
        <taxon>Dikarya</taxon>
        <taxon>Basidiomycota</taxon>
        <taxon>Pucciniomycotina</taxon>
        <taxon>Pucciniomycetes</taxon>
        <taxon>Pucciniales</taxon>
        <taxon>Melampsoraceae</taxon>
        <taxon>Melampsora</taxon>
    </lineage>
</organism>
<gene>
    <name evidence="1" type="ORF">MELLADRAFT_103482</name>
</gene>
<keyword evidence="2" id="KW-1185">Reference proteome</keyword>
<dbReference type="EMBL" id="GL883095">
    <property type="protein sequence ID" value="EGG10341.1"/>
    <property type="molecule type" value="Genomic_DNA"/>
</dbReference>
<evidence type="ECO:0000313" key="1">
    <source>
        <dbReference type="EMBL" id="EGG10341.1"/>
    </source>
</evidence>
<reference evidence="2" key="1">
    <citation type="journal article" date="2011" name="Proc. Natl. Acad. Sci. U.S.A.">
        <title>Obligate biotrophy features unraveled by the genomic analysis of rust fungi.</title>
        <authorList>
            <person name="Duplessis S."/>
            <person name="Cuomo C.A."/>
            <person name="Lin Y.-C."/>
            <person name="Aerts A."/>
            <person name="Tisserant E."/>
            <person name="Veneault-Fourrey C."/>
            <person name="Joly D.L."/>
            <person name="Hacquard S."/>
            <person name="Amselem J."/>
            <person name="Cantarel B.L."/>
            <person name="Chiu R."/>
            <person name="Coutinho P.M."/>
            <person name="Feau N."/>
            <person name="Field M."/>
            <person name="Frey P."/>
            <person name="Gelhaye E."/>
            <person name="Goldberg J."/>
            <person name="Grabherr M.G."/>
            <person name="Kodira C.D."/>
            <person name="Kohler A."/>
            <person name="Kuees U."/>
            <person name="Lindquist E.A."/>
            <person name="Lucas S.M."/>
            <person name="Mago R."/>
            <person name="Mauceli E."/>
            <person name="Morin E."/>
            <person name="Murat C."/>
            <person name="Pangilinan J.L."/>
            <person name="Park R."/>
            <person name="Pearson M."/>
            <person name="Quesneville H."/>
            <person name="Rouhier N."/>
            <person name="Sakthikumar S."/>
            <person name="Salamov A.A."/>
            <person name="Schmutz J."/>
            <person name="Selles B."/>
            <person name="Shapiro H."/>
            <person name="Tanguay P."/>
            <person name="Tuskan G.A."/>
            <person name="Henrissat B."/>
            <person name="Van de Peer Y."/>
            <person name="Rouze P."/>
            <person name="Ellis J.G."/>
            <person name="Dodds P.N."/>
            <person name="Schein J.E."/>
            <person name="Zhong S."/>
            <person name="Hamelin R.C."/>
            <person name="Grigoriev I.V."/>
            <person name="Szabo L.J."/>
            <person name="Martin F."/>
        </authorList>
    </citation>
    <scope>NUCLEOTIDE SEQUENCE [LARGE SCALE GENOMIC DNA]</scope>
    <source>
        <strain evidence="2">98AG31 / pathotype 3-4-7</strain>
    </source>
</reference>